<dbReference type="Gene3D" id="3.20.20.80">
    <property type="entry name" value="Glycosidases"/>
    <property type="match status" value="1"/>
</dbReference>
<dbReference type="AlphaFoldDB" id="A0A8J2U974"/>
<dbReference type="PANTHER" id="PTHR31297">
    <property type="entry name" value="GLUCAN ENDO-1,6-BETA-GLUCOSIDASE B"/>
    <property type="match status" value="1"/>
</dbReference>
<dbReference type="GO" id="GO:0030245">
    <property type="term" value="P:cellulose catabolic process"/>
    <property type="evidence" value="ECO:0007669"/>
    <property type="project" value="UniProtKB-KW"/>
</dbReference>
<gene>
    <name evidence="10" type="ORF">GCM10011369_32460</name>
</gene>
<evidence type="ECO:0000256" key="6">
    <source>
        <dbReference type="ARBA" id="ARBA00023326"/>
    </source>
</evidence>
<feature type="domain" description="Glycoside hydrolase family 5" evidence="9">
    <location>
        <begin position="67"/>
        <end position="356"/>
    </location>
</feature>
<dbReference type="Proteomes" id="UP000619743">
    <property type="component" value="Unassembled WGS sequence"/>
</dbReference>
<keyword evidence="11" id="KW-1185">Reference proteome</keyword>
<dbReference type="OrthoDB" id="9800955at2"/>
<dbReference type="GO" id="GO:0008422">
    <property type="term" value="F:beta-glucosidase activity"/>
    <property type="evidence" value="ECO:0007669"/>
    <property type="project" value="TreeGrafter"/>
</dbReference>
<comment type="caution">
    <text evidence="10">The sequence shown here is derived from an EMBL/GenBank/DDBJ whole genome shotgun (WGS) entry which is preliminary data.</text>
</comment>
<dbReference type="InterPro" id="IPR017853">
    <property type="entry name" value="GH"/>
</dbReference>
<keyword evidence="5 7" id="KW-0326">Glycosidase</keyword>
<dbReference type="RefSeq" id="WP_158100647.1">
    <property type="nucleotide sequence ID" value="NZ_BMDX01000023.1"/>
</dbReference>
<protein>
    <submittedName>
        <fullName evidence="10">Endoglucanase</fullName>
    </submittedName>
</protein>
<dbReference type="GO" id="GO:0009986">
    <property type="term" value="C:cell surface"/>
    <property type="evidence" value="ECO:0007669"/>
    <property type="project" value="TreeGrafter"/>
</dbReference>
<evidence type="ECO:0000313" key="10">
    <source>
        <dbReference type="EMBL" id="GGA87886.1"/>
    </source>
</evidence>
<organism evidence="10 11">
    <name type="scientific">Neiella marina</name>
    <dbReference type="NCBI Taxonomy" id="508461"/>
    <lineage>
        <taxon>Bacteria</taxon>
        <taxon>Pseudomonadati</taxon>
        <taxon>Pseudomonadota</taxon>
        <taxon>Gammaproteobacteria</taxon>
        <taxon>Alteromonadales</taxon>
        <taxon>Echinimonadaceae</taxon>
        <taxon>Neiella</taxon>
    </lineage>
</organism>
<dbReference type="GO" id="GO:0005576">
    <property type="term" value="C:extracellular region"/>
    <property type="evidence" value="ECO:0007669"/>
    <property type="project" value="TreeGrafter"/>
</dbReference>
<dbReference type="Pfam" id="PF00150">
    <property type="entry name" value="Cellulase"/>
    <property type="match status" value="1"/>
</dbReference>
<dbReference type="PANTHER" id="PTHR31297:SF41">
    <property type="entry name" value="ENDOGLUCANASE, PUTATIVE (AFU_ORTHOLOGUE AFUA_5G01830)-RELATED"/>
    <property type="match status" value="1"/>
</dbReference>
<keyword evidence="3" id="KW-0136">Cellulose degradation</keyword>
<sequence length="379" mass="43919">MSVIRSLTLAWLACFGLLSGCSDSTKESTAAQPDQPQYIANNFSLDRGVNASHWISQSDKRGEERQQYMQEHDFKRIAAMGFDHVRLPVDEEHLWDEEGNRDEQAFELLHNGVQWGLKHNLNVIVDLHVLRAHHFNRPDSQKIWTDKAAQQQFIKSWQALSAELKQYPIDRVAYEPLNEAVANNNDDWNKLINWVVAEIRKLEPNRTIIMGSNRWQQVETFAALQIPQNDPNIILSFHYYTPFNFTHYESPWTFTKDYHGPVHYPGQTIADDDLANIPAKLAEQLRGANGEFDRDIMFKHIAQAVEVANKAGLKLYCGEFGAFPTTELALRQQWYRDMISIFDEHDIAWAHWNYKNDFPLVDETLEPMPELMDILIPAK</sequence>
<dbReference type="SUPFAM" id="SSF51445">
    <property type="entry name" value="(Trans)glycosidases"/>
    <property type="match status" value="1"/>
</dbReference>
<keyword evidence="8" id="KW-0732">Signal</keyword>
<dbReference type="PROSITE" id="PS51257">
    <property type="entry name" value="PROKAR_LIPOPROTEIN"/>
    <property type="match status" value="1"/>
</dbReference>
<feature type="signal peptide" evidence="8">
    <location>
        <begin position="1"/>
        <end position="20"/>
    </location>
</feature>
<accession>A0A8J2U974</accession>
<dbReference type="EMBL" id="BMDX01000023">
    <property type="protein sequence ID" value="GGA87886.1"/>
    <property type="molecule type" value="Genomic_DNA"/>
</dbReference>
<evidence type="ECO:0000256" key="4">
    <source>
        <dbReference type="ARBA" id="ARBA00023277"/>
    </source>
</evidence>
<evidence type="ECO:0000256" key="2">
    <source>
        <dbReference type="ARBA" id="ARBA00022801"/>
    </source>
</evidence>
<feature type="chain" id="PRO_5035201610" evidence="8">
    <location>
        <begin position="21"/>
        <end position="379"/>
    </location>
</feature>
<dbReference type="InterPro" id="IPR050386">
    <property type="entry name" value="Glycosyl_hydrolase_5"/>
</dbReference>
<evidence type="ECO:0000256" key="8">
    <source>
        <dbReference type="SAM" id="SignalP"/>
    </source>
</evidence>
<keyword evidence="2 7" id="KW-0378">Hydrolase</keyword>
<keyword evidence="4" id="KW-0119">Carbohydrate metabolism</keyword>
<evidence type="ECO:0000259" key="9">
    <source>
        <dbReference type="Pfam" id="PF00150"/>
    </source>
</evidence>
<keyword evidence="6" id="KW-0624">Polysaccharide degradation</keyword>
<reference evidence="11" key="1">
    <citation type="journal article" date="2019" name="Int. J. Syst. Evol. Microbiol.">
        <title>The Global Catalogue of Microorganisms (GCM) 10K type strain sequencing project: providing services to taxonomists for standard genome sequencing and annotation.</title>
        <authorList>
            <consortium name="The Broad Institute Genomics Platform"/>
            <consortium name="The Broad Institute Genome Sequencing Center for Infectious Disease"/>
            <person name="Wu L."/>
            <person name="Ma J."/>
        </authorList>
    </citation>
    <scope>NUCLEOTIDE SEQUENCE [LARGE SCALE GENOMIC DNA]</scope>
    <source>
        <strain evidence="11">CGMCC 1.10130</strain>
    </source>
</reference>
<name>A0A8J2U974_9GAMM</name>
<comment type="similarity">
    <text evidence="1 7">Belongs to the glycosyl hydrolase 5 (cellulase A) family.</text>
</comment>
<evidence type="ECO:0000256" key="3">
    <source>
        <dbReference type="ARBA" id="ARBA00023001"/>
    </source>
</evidence>
<proteinExistence type="inferred from homology"/>
<dbReference type="InterPro" id="IPR001547">
    <property type="entry name" value="Glyco_hydro_5"/>
</dbReference>
<evidence type="ECO:0000256" key="1">
    <source>
        <dbReference type="ARBA" id="ARBA00005641"/>
    </source>
</evidence>
<evidence type="ECO:0000256" key="5">
    <source>
        <dbReference type="ARBA" id="ARBA00023295"/>
    </source>
</evidence>
<evidence type="ECO:0000256" key="7">
    <source>
        <dbReference type="RuleBase" id="RU361153"/>
    </source>
</evidence>
<evidence type="ECO:0000313" key="11">
    <source>
        <dbReference type="Proteomes" id="UP000619743"/>
    </source>
</evidence>